<dbReference type="HOGENOM" id="CLU_117488_0_0_2"/>
<organism evidence="2 3">
    <name type="scientific">Nitrososphaera gargensis (strain Ga9.2)</name>
    <dbReference type="NCBI Taxonomy" id="1237085"/>
    <lineage>
        <taxon>Archaea</taxon>
        <taxon>Nitrososphaerota</taxon>
        <taxon>Nitrososphaeria</taxon>
        <taxon>Nitrososphaerales</taxon>
        <taxon>Nitrososphaeraceae</taxon>
        <taxon>Nitrososphaera</taxon>
    </lineage>
</organism>
<evidence type="ECO:0000313" key="3">
    <source>
        <dbReference type="Proteomes" id="UP000008037"/>
    </source>
</evidence>
<keyword evidence="1" id="KW-0812">Transmembrane</keyword>
<dbReference type="InParanoid" id="K0IJ65"/>
<accession>K0IJ65</accession>
<sequence length="190" mass="20328">MLLQSWRFVKYSGVKYGAIAGIIATWSISTTIAASEVELGLPMSTFYSVMGMSFGYEDFVAAAYLGFGLHLVTGTALGAVIGLASVKWIRIMINPYKAVMAGIVAGIAVWLVLFLPVTVLLVQPSIQHIVSLLPEDTQGILSGNSQFIAGIVSSAIVFHMVWGAIFGYISSSLMRIMAFRTSHAVGGMQK</sequence>
<feature type="transmembrane region" description="Helical" evidence="1">
    <location>
        <begin position="59"/>
        <end position="86"/>
    </location>
</feature>
<dbReference type="GeneID" id="13797568"/>
<evidence type="ECO:0000313" key="2">
    <source>
        <dbReference type="EMBL" id="AFU58247.1"/>
    </source>
</evidence>
<keyword evidence="1" id="KW-1133">Transmembrane helix</keyword>
<gene>
    <name evidence="2" type="ordered locus">Ngar_c13090</name>
</gene>
<dbReference type="EMBL" id="CP002408">
    <property type="protein sequence ID" value="AFU58247.1"/>
    <property type="molecule type" value="Genomic_DNA"/>
</dbReference>
<keyword evidence="3" id="KW-1185">Reference proteome</keyword>
<feature type="transmembrane region" description="Helical" evidence="1">
    <location>
        <begin position="98"/>
        <end position="126"/>
    </location>
</feature>
<dbReference type="STRING" id="1237085.Ngar_c13090"/>
<dbReference type="Proteomes" id="UP000008037">
    <property type="component" value="Chromosome"/>
</dbReference>
<dbReference type="BioCyc" id="CNIT1237085:G1324-1307-MONOMER"/>
<feature type="transmembrane region" description="Helical" evidence="1">
    <location>
        <begin position="146"/>
        <end position="169"/>
    </location>
</feature>
<dbReference type="OrthoDB" id="11519at2157"/>
<name>K0IJ65_NITGG</name>
<reference evidence="2 3" key="1">
    <citation type="journal article" date="2012" name="Environ. Microbiol.">
        <title>The genome of the ammonia-oxidizing Candidatus Nitrososphaera gargensis: insights into metabolic versatility and environmental adaptations.</title>
        <authorList>
            <person name="Spang A."/>
            <person name="Poehlein A."/>
            <person name="Offre P."/>
            <person name="Zumbragel S."/>
            <person name="Haider S."/>
            <person name="Rychlik N."/>
            <person name="Nowka B."/>
            <person name="Schmeisser C."/>
            <person name="Lebedeva E.V."/>
            <person name="Rattei T."/>
            <person name="Bohm C."/>
            <person name="Schmid M."/>
            <person name="Galushko A."/>
            <person name="Hatzenpichler R."/>
            <person name="Weinmaier T."/>
            <person name="Daniel R."/>
            <person name="Schleper C."/>
            <person name="Spieck E."/>
            <person name="Streit W."/>
            <person name="Wagner M."/>
        </authorList>
    </citation>
    <scope>NUCLEOTIDE SEQUENCE [LARGE SCALE GENOMIC DNA]</scope>
    <source>
        <strain evidence="3">Ga9.2</strain>
    </source>
</reference>
<protein>
    <submittedName>
        <fullName evidence="2">Uncharacterized protein</fullName>
    </submittedName>
</protein>
<evidence type="ECO:0000256" key="1">
    <source>
        <dbReference type="SAM" id="Phobius"/>
    </source>
</evidence>
<feature type="transmembrane region" description="Helical" evidence="1">
    <location>
        <begin position="12"/>
        <end position="34"/>
    </location>
</feature>
<keyword evidence="1" id="KW-0472">Membrane</keyword>
<dbReference type="RefSeq" id="WP_015018784.1">
    <property type="nucleotide sequence ID" value="NC_018719.1"/>
</dbReference>
<proteinExistence type="predicted"/>
<dbReference type="KEGG" id="nga:Ngar_c13090"/>
<dbReference type="AlphaFoldDB" id="K0IJ65"/>